<keyword evidence="3" id="KW-1185">Reference proteome</keyword>
<comment type="caution">
    <text evidence="2">The sequence shown here is derived from an EMBL/GenBank/DDBJ whole genome shotgun (WGS) entry which is preliminary data.</text>
</comment>
<evidence type="ECO:0000259" key="1">
    <source>
        <dbReference type="PROSITE" id="PS51186"/>
    </source>
</evidence>
<sequence length="170" mass="19088">MKILETERLTLRTIEADDAVFYHTLINDPTWLEYIGDKGIYTVEAARKAIIEGPFAMQQKLGFSLYVMERKDDGTPLGMCGLIKRDWLPDVDIGYAIRPAHFGQGYTYEAAAAVVGHARDQLRIARLLGITDPGNARSIALLAKLGLTFIEHKVLPPDNRPTNIYRMDLL</sequence>
<dbReference type="Proteomes" id="UP000481037">
    <property type="component" value="Unassembled WGS sequence"/>
</dbReference>
<dbReference type="Gene3D" id="3.40.630.30">
    <property type="match status" value="1"/>
</dbReference>
<evidence type="ECO:0000313" key="2">
    <source>
        <dbReference type="EMBL" id="MRX07295.1"/>
    </source>
</evidence>
<dbReference type="AlphaFoldDB" id="A0A6L5QC52"/>
<dbReference type="Pfam" id="PF13302">
    <property type="entry name" value="Acetyltransf_3"/>
    <property type="match status" value="1"/>
</dbReference>
<dbReference type="PANTHER" id="PTHR43792:SF1">
    <property type="entry name" value="N-ACETYLTRANSFERASE DOMAIN-CONTAINING PROTEIN"/>
    <property type="match status" value="1"/>
</dbReference>
<proteinExistence type="predicted"/>
<evidence type="ECO:0000313" key="3">
    <source>
        <dbReference type="Proteomes" id="UP000481037"/>
    </source>
</evidence>
<feature type="domain" description="N-acetyltransferase" evidence="1">
    <location>
        <begin position="9"/>
        <end position="170"/>
    </location>
</feature>
<keyword evidence="2" id="KW-0808">Transferase</keyword>
<dbReference type="InterPro" id="IPR000182">
    <property type="entry name" value="GNAT_dom"/>
</dbReference>
<organism evidence="2 3">
    <name type="scientific">Duganella alba</name>
    <dbReference type="NCBI Taxonomy" id="2666081"/>
    <lineage>
        <taxon>Bacteria</taxon>
        <taxon>Pseudomonadati</taxon>
        <taxon>Pseudomonadota</taxon>
        <taxon>Betaproteobacteria</taxon>
        <taxon>Burkholderiales</taxon>
        <taxon>Oxalobacteraceae</taxon>
        <taxon>Telluria group</taxon>
        <taxon>Duganella</taxon>
    </lineage>
</organism>
<dbReference type="InterPro" id="IPR051531">
    <property type="entry name" value="N-acetyltransferase"/>
</dbReference>
<gene>
    <name evidence="2" type="ORF">GJ697_05545</name>
</gene>
<name>A0A6L5QC52_9BURK</name>
<dbReference type="EMBL" id="WKJM01000003">
    <property type="protein sequence ID" value="MRX07295.1"/>
    <property type="molecule type" value="Genomic_DNA"/>
</dbReference>
<dbReference type="PANTHER" id="PTHR43792">
    <property type="entry name" value="GNAT FAMILY, PUTATIVE (AFU_ORTHOLOGUE AFUA_3G00765)-RELATED-RELATED"/>
    <property type="match status" value="1"/>
</dbReference>
<dbReference type="GO" id="GO:0016747">
    <property type="term" value="F:acyltransferase activity, transferring groups other than amino-acyl groups"/>
    <property type="evidence" value="ECO:0007669"/>
    <property type="project" value="InterPro"/>
</dbReference>
<accession>A0A6L5QC52</accession>
<reference evidence="2 3" key="1">
    <citation type="submission" date="2019-11" db="EMBL/GenBank/DDBJ databases">
        <title>Novel species isolated from a subtropical stream in China.</title>
        <authorList>
            <person name="Lu H."/>
        </authorList>
    </citation>
    <scope>NUCLEOTIDE SEQUENCE [LARGE SCALE GENOMIC DNA]</scope>
    <source>
        <strain evidence="2 3">FT25W</strain>
    </source>
</reference>
<dbReference type="RefSeq" id="WP_154361968.1">
    <property type="nucleotide sequence ID" value="NZ_WKJM01000003.1"/>
</dbReference>
<protein>
    <submittedName>
        <fullName evidence="2">GNAT family N-acetyltransferase</fullName>
    </submittedName>
</protein>
<dbReference type="SUPFAM" id="SSF55729">
    <property type="entry name" value="Acyl-CoA N-acyltransferases (Nat)"/>
    <property type="match status" value="1"/>
</dbReference>
<dbReference type="InterPro" id="IPR016181">
    <property type="entry name" value="Acyl_CoA_acyltransferase"/>
</dbReference>
<dbReference type="PROSITE" id="PS51186">
    <property type="entry name" value="GNAT"/>
    <property type="match status" value="1"/>
</dbReference>